<dbReference type="EMBL" id="FZNW01000006">
    <property type="protein sequence ID" value="SNR44032.1"/>
    <property type="molecule type" value="Genomic_DNA"/>
</dbReference>
<keyword evidence="4" id="KW-1185">Reference proteome</keyword>
<sequence length="446" mass="45146">MAERPSWATMDDTSGVVDAEDARITLGMLLLPSATITSRGGFRPSSGDPGRVRASSTPDTQVHTEEFALALPPERGTGSYFCVLDAEKDTDILGDHPADSTDDRHDLIVVQQSDTYYGDAETKLLVRHVVGTPSSDPQDPDVDGSPDYIRLARVLVQADATEITDSDITDLRSEDTGETVALGGTLPVNDDVERDEIANPYTGLGVYRKDLQAIEFWNGSEYRPPHRPPQVEVFEGTSSDESYTWNKPAGVTYVLVEIAGGGGGGAGAASTGDGEYSSGSGGGAGGYSRKIIPAADLGSSESVQSGGYGFGSGFSDGGDGGVTEFGTHCSANGGEGGTESLGTGSSGASGGQGGTATGGDVNIEGQDGGARYRNGGAGIVWGGGGGSNQLGVGDDPGPKSPGSTYFLGDNGNGYGSGGGGAANQPNQDSHAGGDGAPGVVFVTSFF</sequence>
<feature type="region of interest" description="Disordered" evidence="1">
    <location>
        <begin position="386"/>
        <end position="437"/>
    </location>
</feature>
<accession>A0A238WBU5</accession>
<dbReference type="OrthoDB" id="5193571at2"/>
<dbReference type="RefSeq" id="WP_141134592.1">
    <property type="nucleotide sequence ID" value="NZ_FZNW01000006.1"/>
</dbReference>
<gene>
    <name evidence="3" type="ORF">SAMN06265360_10616</name>
</gene>
<feature type="compositionally biased region" description="Gly residues" evidence="1">
    <location>
        <begin position="410"/>
        <end position="421"/>
    </location>
</feature>
<feature type="compositionally biased region" description="Gly residues" evidence="1">
    <location>
        <begin position="333"/>
        <end position="357"/>
    </location>
</feature>
<evidence type="ECO:0000313" key="3">
    <source>
        <dbReference type="EMBL" id="SNR44032.1"/>
    </source>
</evidence>
<feature type="region of interest" description="Disordered" evidence="1">
    <location>
        <begin position="38"/>
        <end position="59"/>
    </location>
</feature>
<proteinExistence type="predicted"/>
<feature type="domain" description="Glycine-rich" evidence="2">
    <location>
        <begin position="240"/>
        <end position="442"/>
    </location>
</feature>
<dbReference type="Pfam" id="PF21722">
    <property type="entry name" value="Gly_rich_2"/>
    <property type="match status" value="1"/>
</dbReference>
<feature type="region of interest" description="Disordered" evidence="1">
    <location>
        <begin position="328"/>
        <end position="358"/>
    </location>
</feature>
<reference evidence="4" key="1">
    <citation type="submission" date="2017-06" db="EMBL/GenBank/DDBJ databases">
        <authorList>
            <person name="Varghese N."/>
            <person name="Submissions S."/>
        </authorList>
    </citation>
    <scope>NUCLEOTIDE SEQUENCE [LARGE SCALE GENOMIC DNA]</scope>
    <source>
        <strain evidence="4">DSM 45207</strain>
    </source>
</reference>
<protein>
    <recommendedName>
        <fullName evidence="2">Glycine-rich domain-containing protein</fullName>
    </recommendedName>
</protein>
<evidence type="ECO:0000259" key="2">
    <source>
        <dbReference type="Pfam" id="PF21722"/>
    </source>
</evidence>
<dbReference type="AlphaFoldDB" id="A0A238WBU5"/>
<dbReference type="Proteomes" id="UP000198348">
    <property type="component" value="Unassembled WGS sequence"/>
</dbReference>
<dbReference type="InterPro" id="IPR049304">
    <property type="entry name" value="Gly_rich_dom"/>
</dbReference>
<organism evidence="3 4">
    <name type="scientific">Haloechinothrix alba</name>
    <dbReference type="NCBI Taxonomy" id="664784"/>
    <lineage>
        <taxon>Bacteria</taxon>
        <taxon>Bacillati</taxon>
        <taxon>Actinomycetota</taxon>
        <taxon>Actinomycetes</taxon>
        <taxon>Pseudonocardiales</taxon>
        <taxon>Pseudonocardiaceae</taxon>
        <taxon>Haloechinothrix</taxon>
    </lineage>
</organism>
<evidence type="ECO:0000313" key="4">
    <source>
        <dbReference type="Proteomes" id="UP000198348"/>
    </source>
</evidence>
<name>A0A238WBU5_9PSEU</name>
<evidence type="ECO:0000256" key="1">
    <source>
        <dbReference type="SAM" id="MobiDB-lite"/>
    </source>
</evidence>